<dbReference type="InterPro" id="IPR015991">
    <property type="entry name" value="TatD/YcfH-like"/>
</dbReference>
<dbReference type="Gene3D" id="3.20.20.140">
    <property type="entry name" value="Metal-dependent hydrolases"/>
    <property type="match status" value="1"/>
</dbReference>
<dbReference type="Proteomes" id="UP000176493">
    <property type="component" value="Unassembled WGS sequence"/>
</dbReference>
<evidence type="ECO:0000256" key="1">
    <source>
        <dbReference type="ARBA" id="ARBA00022723"/>
    </source>
</evidence>
<proteinExistence type="predicted"/>
<sequence length="291" mass="33558">MRFSHIDTHSHPNFATFSADREEVIKRALEAGVCMNIVGTQKDTSKAAILLAEKYEGTYATVGLHPIHTSKSFHDMQELGKGGQEFTSRGEAFDYEYYKKLASHRKVVAIGECGLDYYRSKNYELGIMNVEREKQEETFRKHIELAIEMKKPLMLHLRNGTSRSAYKDAFSILNSYFILHNSWPRGNLHFFAGTIDEAKPFLDAGFFFSFTGVITFARSYDEIIRYLPLDRILSETDCPYVAPVPYRGKRNEPLYVREVVGEISRIRHENGEAVQERLLKNAREFFKISMI</sequence>
<dbReference type="InterPro" id="IPR032466">
    <property type="entry name" value="Metal_Hydrolase"/>
</dbReference>
<evidence type="ECO:0000313" key="5">
    <source>
        <dbReference type="Proteomes" id="UP000176493"/>
    </source>
</evidence>
<dbReference type="PANTHER" id="PTHR46124">
    <property type="entry name" value="D-AMINOACYL-TRNA DEACYLASE"/>
    <property type="match status" value="1"/>
</dbReference>
<dbReference type="PIRSF" id="PIRSF005902">
    <property type="entry name" value="DNase_TatD"/>
    <property type="match status" value="1"/>
</dbReference>
<organism evidence="4 5">
    <name type="scientific">Candidatus Taylorbacteria bacterium RIFCSPHIGHO2_02_49_25</name>
    <dbReference type="NCBI Taxonomy" id="1802305"/>
    <lineage>
        <taxon>Bacteria</taxon>
        <taxon>Candidatus Tayloriibacteriota</taxon>
    </lineage>
</organism>
<dbReference type="SUPFAM" id="SSF51556">
    <property type="entry name" value="Metallo-dependent hydrolases"/>
    <property type="match status" value="1"/>
</dbReference>
<dbReference type="PANTHER" id="PTHR46124:SF2">
    <property type="entry name" value="D-AMINOACYL-TRNA DEACYLASE"/>
    <property type="match status" value="1"/>
</dbReference>
<dbReference type="NCBIfam" id="TIGR00010">
    <property type="entry name" value="YchF/TatD family DNA exonuclease"/>
    <property type="match status" value="1"/>
</dbReference>
<evidence type="ECO:0000256" key="2">
    <source>
        <dbReference type="ARBA" id="ARBA00022801"/>
    </source>
</evidence>
<feature type="binding site" evidence="3">
    <location>
        <position position="189"/>
    </location>
    <ligand>
        <name>a divalent metal cation</name>
        <dbReference type="ChEBI" id="CHEBI:60240"/>
        <label>2</label>
    </ligand>
</feature>
<dbReference type="FunFam" id="3.20.20.140:FF:000005">
    <property type="entry name" value="TatD family hydrolase"/>
    <property type="match status" value="1"/>
</dbReference>
<keyword evidence="1 3" id="KW-0479">Metal-binding</keyword>
<feature type="binding site" evidence="3">
    <location>
        <position position="156"/>
    </location>
    <ligand>
        <name>a divalent metal cation</name>
        <dbReference type="ChEBI" id="CHEBI:60240"/>
        <label>2</label>
    </ligand>
</feature>
<dbReference type="GO" id="GO:0016788">
    <property type="term" value="F:hydrolase activity, acting on ester bonds"/>
    <property type="evidence" value="ECO:0007669"/>
    <property type="project" value="InterPro"/>
</dbReference>
<keyword evidence="2" id="KW-0378">Hydrolase</keyword>
<evidence type="ECO:0000313" key="4">
    <source>
        <dbReference type="EMBL" id="OHA22518.1"/>
    </source>
</evidence>
<dbReference type="CDD" id="cd01310">
    <property type="entry name" value="TatD_DNAse"/>
    <property type="match status" value="1"/>
</dbReference>
<feature type="binding site" evidence="3">
    <location>
        <position position="11"/>
    </location>
    <ligand>
        <name>a divalent metal cation</name>
        <dbReference type="ChEBI" id="CHEBI:60240"/>
        <label>1</label>
    </ligand>
</feature>
<name>A0A1G2MF53_9BACT</name>
<evidence type="ECO:0000256" key="3">
    <source>
        <dbReference type="PIRSR" id="PIRSR005902-1"/>
    </source>
</evidence>
<dbReference type="GO" id="GO:0004536">
    <property type="term" value="F:DNA nuclease activity"/>
    <property type="evidence" value="ECO:0007669"/>
    <property type="project" value="InterPro"/>
</dbReference>
<comment type="caution">
    <text evidence="4">The sequence shown here is derived from an EMBL/GenBank/DDBJ whole genome shotgun (WGS) entry which is preliminary data.</text>
</comment>
<gene>
    <name evidence="4" type="ORF">A2W52_03660</name>
</gene>
<feature type="binding site" evidence="3">
    <location>
        <position position="237"/>
    </location>
    <ligand>
        <name>a divalent metal cation</name>
        <dbReference type="ChEBI" id="CHEBI:60240"/>
        <label>1</label>
    </ligand>
</feature>
<dbReference type="Pfam" id="PF01026">
    <property type="entry name" value="TatD_DNase"/>
    <property type="match status" value="1"/>
</dbReference>
<dbReference type="AlphaFoldDB" id="A0A1G2MF53"/>
<dbReference type="EMBL" id="MHRJ01000024">
    <property type="protein sequence ID" value="OHA22518.1"/>
    <property type="molecule type" value="Genomic_DNA"/>
</dbReference>
<feature type="binding site" evidence="3">
    <location>
        <position position="112"/>
    </location>
    <ligand>
        <name>a divalent metal cation</name>
        <dbReference type="ChEBI" id="CHEBI:60240"/>
        <label>1</label>
    </ligand>
</feature>
<feature type="binding site" evidence="3">
    <location>
        <position position="9"/>
    </location>
    <ligand>
        <name>a divalent metal cation</name>
        <dbReference type="ChEBI" id="CHEBI:60240"/>
        <label>1</label>
    </ligand>
</feature>
<evidence type="ECO:0008006" key="6">
    <source>
        <dbReference type="Google" id="ProtNLM"/>
    </source>
</evidence>
<dbReference type="GO" id="GO:0046872">
    <property type="term" value="F:metal ion binding"/>
    <property type="evidence" value="ECO:0007669"/>
    <property type="project" value="UniProtKB-KW"/>
</dbReference>
<protein>
    <recommendedName>
        <fullName evidence="6">Hydrolase TatD</fullName>
    </recommendedName>
</protein>
<dbReference type="InterPro" id="IPR001130">
    <property type="entry name" value="TatD-like"/>
</dbReference>
<reference evidence="4 5" key="1">
    <citation type="journal article" date="2016" name="Nat. Commun.">
        <title>Thousands of microbial genomes shed light on interconnected biogeochemical processes in an aquifer system.</title>
        <authorList>
            <person name="Anantharaman K."/>
            <person name="Brown C.T."/>
            <person name="Hug L.A."/>
            <person name="Sharon I."/>
            <person name="Castelle C.J."/>
            <person name="Probst A.J."/>
            <person name="Thomas B.C."/>
            <person name="Singh A."/>
            <person name="Wilkins M.J."/>
            <person name="Karaoz U."/>
            <person name="Brodie E.L."/>
            <person name="Williams K.H."/>
            <person name="Hubbard S.S."/>
            <person name="Banfield J.F."/>
        </authorList>
    </citation>
    <scope>NUCLEOTIDE SEQUENCE [LARGE SCALE GENOMIC DNA]</scope>
</reference>
<accession>A0A1G2MF53</accession>